<keyword evidence="4 13" id="KW-0812">Transmembrane</keyword>
<feature type="coiled-coil region" evidence="15">
    <location>
        <begin position="76"/>
        <end position="110"/>
    </location>
</feature>
<dbReference type="RefSeq" id="WP_092681883.1">
    <property type="nucleotide sequence ID" value="NZ_FNMZ01000003.1"/>
</dbReference>
<evidence type="ECO:0000256" key="8">
    <source>
        <dbReference type="ARBA" id="ARBA00023136"/>
    </source>
</evidence>
<dbReference type="InterPro" id="IPR002146">
    <property type="entry name" value="ATP_synth_b/b'su_bac/chlpt"/>
</dbReference>
<dbReference type="AlphaFoldDB" id="A0A1H2ZC77"/>
<evidence type="ECO:0000256" key="15">
    <source>
        <dbReference type="SAM" id="Coils"/>
    </source>
</evidence>
<dbReference type="GO" id="GO:0005886">
    <property type="term" value="C:plasma membrane"/>
    <property type="evidence" value="ECO:0007669"/>
    <property type="project" value="UniProtKB-SubCell"/>
</dbReference>
<sequence>MGLFISAAQAAEEVRIVEGVEHGGDHGSAGLPQFDFASFPSQIFWFLVAIVVLYLLFSKIVLPRIGGVIEERHDAVEDDLDRAADYKRRAEEAEKAYQAALTEARAEAQRIGDATRAEIQKEVDAAIAKADAEIAAKASESEARIAEIRAEAAEAVRVVALDIAEALAEAVAPGVADASAVNAAVASRTSSSTGN</sequence>
<evidence type="ECO:0000256" key="11">
    <source>
        <dbReference type="ARBA" id="ARBA00025614"/>
    </source>
</evidence>
<comment type="function">
    <text evidence="11">Component of the F(0) channel, it forms part of the peripheral stalk, linking F(1) to F(0). The b'-subunit is a diverged and duplicated form of b found in plants and photosynthetic bacteria.</text>
</comment>
<dbReference type="CDD" id="cd06503">
    <property type="entry name" value="ATP-synt_Fo_b"/>
    <property type="match status" value="1"/>
</dbReference>
<comment type="function">
    <text evidence="10 13">F(1)F(0) ATP synthase produces ATP from ADP in the presence of a proton or sodium gradient. F-type ATPases consist of two structural domains, F(1) containing the extramembraneous catalytic core and F(0) containing the membrane proton channel, linked together by a central stalk and a peripheral stalk. During catalysis, ATP synthesis in the catalytic domain of F(1) is coupled via a rotary mechanism of the central stalk subunits to proton translocation.</text>
</comment>
<evidence type="ECO:0000256" key="12">
    <source>
        <dbReference type="ARBA" id="ARBA00037847"/>
    </source>
</evidence>
<dbReference type="HAMAP" id="MF_01398">
    <property type="entry name" value="ATP_synth_b_bprime"/>
    <property type="match status" value="1"/>
</dbReference>
<keyword evidence="13" id="KW-1003">Cell membrane</keyword>
<dbReference type="NCBIfam" id="NF009988">
    <property type="entry name" value="PRK13454.1"/>
    <property type="match status" value="1"/>
</dbReference>
<dbReference type="PANTHER" id="PTHR33445:SF1">
    <property type="entry name" value="ATP SYNTHASE SUBUNIT B"/>
    <property type="match status" value="1"/>
</dbReference>
<evidence type="ECO:0000256" key="3">
    <source>
        <dbReference type="ARBA" id="ARBA00022547"/>
    </source>
</evidence>
<dbReference type="GO" id="GO:0046933">
    <property type="term" value="F:proton-transporting ATP synthase activity, rotational mechanism"/>
    <property type="evidence" value="ECO:0007669"/>
    <property type="project" value="UniProtKB-UniRule"/>
</dbReference>
<evidence type="ECO:0000256" key="1">
    <source>
        <dbReference type="ARBA" id="ARBA00005513"/>
    </source>
</evidence>
<dbReference type="Pfam" id="PF00430">
    <property type="entry name" value="ATP-synt_B"/>
    <property type="match status" value="1"/>
</dbReference>
<evidence type="ECO:0000313" key="17">
    <source>
        <dbReference type="Proteomes" id="UP000199118"/>
    </source>
</evidence>
<keyword evidence="8 13" id="KW-0472">Membrane</keyword>
<evidence type="ECO:0000256" key="6">
    <source>
        <dbReference type="ARBA" id="ARBA00022989"/>
    </source>
</evidence>
<evidence type="ECO:0000256" key="10">
    <source>
        <dbReference type="ARBA" id="ARBA00025198"/>
    </source>
</evidence>
<name>A0A1H2ZC77_9RHOB</name>
<dbReference type="GO" id="GO:0046961">
    <property type="term" value="F:proton-transporting ATPase activity, rotational mechanism"/>
    <property type="evidence" value="ECO:0007669"/>
    <property type="project" value="TreeGrafter"/>
</dbReference>
<organism evidence="16 17">
    <name type="scientific">Albimonas donghaensis</name>
    <dbReference type="NCBI Taxonomy" id="356660"/>
    <lineage>
        <taxon>Bacteria</taxon>
        <taxon>Pseudomonadati</taxon>
        <taxon>Pseudomonadota</taxon>
        <taxon>Alphaproteobacteria</taxon>
        <taxon>Rhodobacterales</taxon>
        <taxon>Paracoccaceae</taxon>
        <taxon>Albimonas</taxon>
    </lineage>
</organism>
<keyword evidence="17" id="KW-1185">Reference proteome</keyword>
<dbReference type="Proteomes" id="UP000199118">
    <property type="component" value="Unassembled WGS sequence"/>
</dbReference>
<keyword evidence="2 13" id="KW-0813">Transport</keyword>
<keyword evidence="3 13" id="KW-0138">CF(0)</keyword>
<dbReference type="PANTHER" id="PTHR33445">
    <property type="entry name" value="ATP SYNTHASE SUBUNIT B', CHLOROPLASTIC"/>
    <property type="match status" value="1"/>
</dbReference>
<comment type="subcellular location">
    <subcellularLocation>
        <location evidence="13">Cell membrane</location>
        <topology evidence="13">Single-pass membrane protein</topology>
    </subcellularLocation>
    <subcellularLocation>
        <location evidence="12">Endomembrane system</location>
        <topology evidence="12">Single-pass membrane protein</topology>
    </subcellularLocation>
</comment>
<dbReference type="EMBL" id="FNMZ01000003">
    <property type="protein sequence ID" value="SDX14936.1"/>
    <property type="molecule type" value="Genomic_DNA"/>
</dbReference>
<evidence type="ECO:0000313" key="16">
    <source>
        <dbReference type="EMBL" id="SDX14936.1"/>
    </source>
</evidence>
<feature type="transmembrane region" description="Helical" evidence="13">
    <location>
        <begin position="43"/>
        <end position="62"/>
    </location>
</feature>
<dbReference type="GO" id="GO:0045259">
    <property type="term" value="C:proton-transporting ATP synthase complex"/>
    <property type="evidence" value="ECO:0007669"/>
    <property type="project" value="UniProtKB-KW"/>
</dbReference>
<dbReference type="OrthoDB" id="9805716at2"/>
<evidence type="ECO:0000256" key="2">
    <source>
        <dbReference type="ARBA" id="ARBA00022448"/>
    </source>
</evidence>
<dbReference type="STRING" id="356660.SAMN05444336_103446"/>
<keyword evidence="9 13" id="KW-0066">ATP synthesis</keyword>
<dbReference type="InterPro" id="IPR050059">
    <property type="entry name" value="ATP_synthase_B_chain"/>
</dbReference>
<evidence type="ECO:0000256" key="13">
    <source>
        <dbReference type="HAMAP-Rule" id="MF_01398"/>
    </source>
</evidence>
<comment type="subunit">
    <text evidence="13">F-type ATPases have 2 components, F(1) - the catalytic core - and F(0) - the membrane proton channel. F(1) has five subunits: alpha(3), beta(3), gamma(1), delta(1), epsilon(1). F(0) has three main subunits: a(1), b(2) and c(10-14). The alpha and beta chains form an alternating ring which encloses part of the gamma chain. F(1) is attached to F(0) by a central stalk formed by the gamma and epsilon chains, while a peripheral stalk is formed by the delta and b chains.</text>
</comment>
<keyword evidence="7 13" id="KW-0406">Ion transport</keyword>
<evidence type="ECO:0000256" key="5">
    <source>
        <dbReference type="ARBA" id="ARBA00022781"/>
    </source>
</evidence>
<accession>A0A1H2ZC77</accession>
<evidence type="ECO:0000256" key="7">
    <source>
        <dbReference type="ARBA" id="ARBA00023065"/>
    </source>
</evidence>
<evidence type="ECO:0000256" key="4">
    <source>
        <dbReference type="ARBA" id="ARBA00022692"/>
    </source>
</evidence>
<reference evidence="16 17" key="1">
    <citation type="submission" date="2016-10" db="EMBL/GenBank/DDBJ databases">
        <authorList>
            <person name="de Groot N.N."/>
        </authorList>
    </citation>
    <scope>NUCLEOTIDE SEQUENCE [LARGE SCALE GENOMIC DNA]</scope>
    <source>
        <strain evidence="16 17">DSM 17890</strain>
    </source>
</reference>
<evidence type="ECO:0000256" key="14">
    <source>
        <dbReference type="RuleBase" id="RU003848"/>
    </source>
</evidence>
<protein>
    <recommendedName>
        <fullName evidence="13">ATP synthase subunit b</fullName>
    </recommendedName>
    <alternativeName>
        <fullName evidence="13">ATP synthase F(0) sector subunit b</fullName>
    </alternativeName>
    <alternativeName>
        <fullName evidence="13">ATPase subunit I</fullName>
    </alternativeName>
    <alternativeName>
        <fullName evidence="13">F-type ATPase subunit b</fullName>
        <shortName evidence="13">F-ATPase subunit b</shortName>
    </alternativeName>
</protein>
<evidence type="ECO:0000256" key="9">
    <source>
        <dbReference type="ARBA" id="ARBA00023310"/>
    </source>
</evidence>
<keyword evidence="5 13" id="KW-0375">Hydrogen ion transport</keyword>
<keyword evidence="15" id="KW-0175">Coiled coil</keyword>
<gene>
    <name evidence="13" type="primary">atpF</name>
    <name evidence="16" type="ORF">SAMN05444336_103446</name>
</gene>
<dbReference type="GO" id="GO:0012505">
    <property type="term" value="C:endomembrane system"/>
    <property type="evidence" value="ECO:0007669"/>
    <property type="project" value="UniProtKB-SubCell"/>
</dbReference>
<proteinExistence type="inferred from homology"/>
<keyword evidence="6 13" id="KW-1133">Transmembrane helix</keyword>
<comment type="similarity">
    <text evidence="1 13 14">Belongs to the ATPase B chain family.</text>
</comment>